<comment type="caution">
    <text evidence="2">The sequence shown here is derived from an EMBL/GenBank/DDBJ whole genome shotgun (WGS) entry which is preliminary data.</text>
</comment>
<evidence type="ECO:0000256" key="1">
    <source>
        <dbReference type="SAM" id="MobiDB-lite"/>
    </source>
</evidence>
<dbReference type="Proteomes" id="UP000620670">
    <property type="component" value="Unassembled WGS sequence"/>
</dbReference>
<proteinExistence type="predicted"/>
<gene>
    <name evidence="2" type="ORF">JAO75_16960</name>
</gene>
<protein>
    <submittedName>
        <fullName evidence="2">Uncharacterized protein</fullName>
    </submittedName>
</protein>
<reference evidence="3" key="1">
    <citation type="submission" date="2020-12" db="EMBL/GenBank/DDBJ databases">
        <title>Hymenobacter sp.</title>
        <authorList>
            <person name="Kim M.K."/>
        </authorList>
    </citation>
    <scope>NUCLEOTIDE SEQUENCE [LARGE SCALE GENOMIC DNA]</scope>
    <source>
        <strain evidence="3">BT325</strain>
    </source>
</reference>
<dbReference type="RefSeq" id="WP_199050322.1">
    <property type="nucleotide sequence ID" value="NZ_JAELXT010000020.1"/>
</dbReference>
<sequence length="133" mass="14048">MPQCEVGAAPYLSMNCTLPVWLAPVRRFSTGTGRMTEANMHRKLIIAATAAALALPATLTPVRADVIAEDEGLYEKERWNIGKRYDNLDNPYDAPGIITSGEDPANPSGPALDMGVPSGPPGDVTGTVEPLGD</sequence>
<evidence type="ECO:0000313" key="2">
    <source>
        <dbReference type="EMBL" id="MBJ6127094.1"/>
    </source>
</evidence>
<organism evidence="2 3">
    <name type="scientific">Microvirga splendida</name>
    <dbReference type="NCBI Taxonomy" id="2795727"/>
    <lineage>
        <taxon>Bacteria</taxon>
        <taxon>Pseudomonadati</taxon>
        <taxon>Pseudomonadota</taxon>
        <taxon>Alphaproteobacteria</taxon>
        <taxon>Hyphomicrobiales</taxon>
        <taxon>Methylobacteriaceae</taxon>
        <taxon>Microvirga</taxon>
    </lineage>
</organism>
<feature type="region of interest" description="Disordered" evidence="1">
    <location>
        <begin position="93"/>
        <end position="133"/>
    </location>
</feature>
<evidence type="ECO:0000313" key="3">
    <source>
        <dbReference type="Proteomes" id="UP000620670"/>
    </source>
</evidence>
<dbReference type="EMBL" id="JAELXT010000020">
    <property type="protein sequence ID" value="MBJ6127094.1"/>
    <property type="molecule type" value="Genomic_DNA"/>
</dbReference>
<accession>A0ABS0Y472</accession>
<keyword evidence="3" id="KW-1185">Reference proteome</keyword>
<name>A0ABS0Y472_9HYPH</name>